<accession>A0A5C4VXU7</accession>
<dbReference type="EMBL" id="VDLX02000015">
    <property type="protein sequence ID" value="KAB8190723.1"/>
    <property type="molecule type" value="Genomic_DNA"/>
</dbReference>
<sequence length="146" mass="15459">MQPLTAGIGQHLRASKDLRLQHAVERLGARHPSADEAKLMKIRKATPVLGVLASVFNGGGRPVLVVNGLGAAWRPSRVRGLSSALLRMRHSWSALLRPVRPRLWALRGTPSCAPSASAPEGALARGRACHQSRVAINSSTSASANP</sequence>
<dbReference type="Gene3D" id="3.40.1410.10">
    <property type="entry name" value="Chorismate lyase-like"/>
    <property type="match status" value="1"/>
</dbReference>
<comment type="caution">
    <text evidence="2">The sequence shown here is derived from an EMBL/GenBank/DDBJ whole genome shotgun (WGS) entry which is preliminary data.</text>
</comment>
<gene>
    <name evidence="2" type="ORF">FH608_035045</name>
</gene>
<evidence type="ECO:0000313" key="3">
    <source>
        <dbReference type="Proteomes" id="UP000312512"/>
    </source>
</evidence>
<feature type="domain" description="UbiC transcription regulator-associated" evidence="1">
    <location>
        <begin position="6"/>
        <end position="66"/>
    </location>
</feature>
<name>A0A5C4VXU7_9ACTN</name>
<evidence type="ECO:0000313" key="2">
    <source>
        <dbReference type="EMBL" id="KAB8190723.1"/>
    </source>
</evidence>
<dbReference type="AlphaFoldDB" id="A0A5C4VXU7"/>
<dbReference type="Proteomes" id="UP000312512">
    <property type="component" value="Unassembled WGS sequence"/>
</dbReference>
<keyword evidence="3" id="KW-1185">Reference proteome</keyword>
<reference evidence="2 3" key="1">
    <citation type="submission" date="2019-10" db="EMBL/GenBank/DDBJ databases">
        <title>Nonomuraea sp. nov., isolated from Phyllanthus amarus.</title>
        <authorList>
            <person name="Klykleung N."/>
            <person name="Tanasupawat S."/>
        </authorList>
    </citation>
    <scope>NUCLEOTIDE SEQUENCE [LARGE SCALE GENOMIC DNA]</scope>
    <source>
        <strain evidence="2 3">PA1-10</strain>
    </source>
</reference>
<organism evidence="2 3">
    <name type="scientific">Nonomuraea phyllanthi</name>
    <dbReference type="NCBI Taxonomy" id="2219224"/>
    <lineage>
        <taxon>Bacteria</taxon>
        <taxon>Bacillati</taxon>
        <taxon>Actinomycetota</taxon>
        <taxon>Actinomycetes</taxon>
        <taxon>Streptosporangiales</taxon>
        <taxon>Streptosporangiaceae</taxon>
        <taxon>Nonomuraea</taxon>
    </lineage>
</organism>
<dbReference type="GO" id="GO:0003677">
    <property type="term" value="F:DNA binding"/>
    <property type="evidence" value="ECO:0007669"/>
    <property type="project" value="InterPro"/>
</dbReference>
<protein>
    <submittedName>
        <fullName evidence="2">UTRA domain-containing protein</fullName>
    </submittedName>
</protein>
<dbReference type="RefSeq" id="WP_139634656.1">
    <property type="nucleotide sequence ID" value="NZ_VDLX02000015.1"/>
</dbReference>
<evidence type="ECO:0000259" key="1">
    <source>
        <dbReference type="Pfam" id="PF07702"/>
    </source>
</evidence>
<dbReference type="OrthoDB" id="3517122at2"/>
<dbReference type="Pfam" id="PF07702">
    <property type="entry name" value="UTRA"/>
    <property type="match status" value="1"/>
</dbReference>
<dbReference type="InterPro" id="IPR011663">
    <property type="entry name" value="UTRA"/>
</dbReference>
<proteinExistence type="predicted"/>
<dbReference type="SUPFAM" id="SSF64288">
    <property type="entry name" value="Chorismate lyase-like"/>
    <property type="match status" value="1"/>
</dbReference>
<dbReference type="GO" id="GO:0006355">
    <property type="term" value="P:regulation of DNA-templated transcription"/>
    <property type="evidence" value="ECO:0007669"/>
    <property type="project" value="InterPro"/>
</dbReference>
<dbReference type="InterPro" id="IPR028978">
    <property type="entry name" value="Chorismate_lyase_/UTRA_dom_sf"/>
</dbReference>